<organism evidence="10 11">
    <name type="scientific">Hymenobacter metallicola</name>
    <dbReference type="NCBI Taxonomy" id="2563114"/>
    <lineage>
        <taxon>Bacteria</taxon>
        <taxon>Pseudomonadati</taxon>
        <taxon>Bacteroidota</taxon>
        <taxon>Cytophagia</taxon>
        <taxon>Cytophagales</taxon>
        <taxon>Hymenobacteraceae</taxon>
        <taxon>Hymenobacter</taxon>
    </lineage>
</organism>
<dbReference type="EC" id="2.7.13.3" evidence="2"/>
<dbReference type="Gene3D" id="3.30.450.20">
    <property type="entry name" value="PAS domain"/>
    <property type="match status" value="3"/>
</dbReference>
<comment type="catalytic activity">
    <reaction evidence="1">
        <text>ATP + protein L-histidine = ADP + protein N-phospho-L-histidine.</text>
        <dbReference type="EC" id="2.7.13.3"/>
    </reaction>
</comment>
<feature type="domain" description="Histidine kinase" evidence="7">
    <location>
        <begin position="609"/>
        <end position="824"/>
    </location>
</feature>
<dbReference type="InterPro" id="IPR000700">
    <property type="entry name" value="PAS-assoc_C"/>
</dbReference>
<keyword evidence="6" id="KW-0175">Coiled coil</keyword>
<dbReference type="PRINTS" id="PR00344">
    <property type="entry name" value="BCTRLSENSOR"/>
</dbReference>
<name>A0A4Z0QHE4_9BACT</name>
<dbReference type="SMART" id="SM00387">
    <property type="entry name" value="HATPase_c"/>
    <property type="match status" value="1"/>
</dbReference>
<keyword evidence="5" id="KW-0418">Kinase</keyword>
<proteinExistence type="predicted"/>
<dbReference type="InterPro" id="IPR003594">
    <property type="entry name" value="HATPase_dom"/>
</dbReference>
<sequence>MSLLTPAPLPAGLLPAEELLPALLELLPSGVICYTPLLAPNGQVVDFAFQYLNPAARQLLRLPEQPATTYTQHFTQAATDGGLAFYRAAYEHGGPARRDGYYQADGYEGRFSQLARRVGDTLLVSFTVLAAAEEPIFDAARRAHQAYEQAGHAAVETQRDELRRLFEQSPVAVAVLRGPELVVEQANAAVAAIWGRSPAEVLGRPYFEAMPETAGQGFEQLLAEVLRTGQETFVTEAPVRLARPGHPAESQPEQGFVNFGFHPLRDAQGQVTKVVAIGLEVTEQVRARQRAEVLQAELLATDEYRSQQRQELLRIFEQAPAAIVLLREPDHRVEYRNPAFSQLFAGEAVQGRTVAEAFPAAFDAATVARLDHVYQTGETYYGTELPLPTAATPGQPAQERYFNFSYQAYYEQGHIAGVVIFLYEATEQVRARQRAAALHATVRSQRNFLRQLLNAVPAAVATFDGPKHRLSAFNEAFRSLANHPLDLGQSAEELFSAAYTSFPDLLTRVYESGHPWQEREVAMPDADGGATRYLDFQYEPVRDAAGQPTGVVVSAVDVTEAAVARQQVQHLNEELAIANEELRVTNDEFLEANTQLTRTNAELDTFVYTASHDLKAPITNIEGLLTVLRQEAASGTWTATAGQVVGLMEGAVERFLATLGYLTEVTRLQPEAAPAAPVSLSAVIRGVQLDLAPLLTVSRAHVLIDTDACPTLRVPTKTLRSVIYNLLSNALKYRSPERAPKVHIRSYPRPGQAVVEVQDNGLGIDLSRQTEMFGMFRRYHTHVEGAGVGLYMVKRMVEHVGGHIQVHSQPGVGSTFTVYFPVAGPGDGHPFLGE</sequence>
<dbReference type="PANTHER" id="PTHR43304">
    <property type="entry name" value="PHYTOCHROME-LIKE PROTEIN CPH1"/>
    <property type="match status" value="1"/>
</dbReference>
<dbReference type="Pfam" id="PF08448">
    <property type="entry name" value="PAS_4"/>
    <property type="match status" value="3"/>
</dbReference>
<dbReference type="InterPro" id="IPR035965">
    <property type="entry name" value="PAS-like_dom_sf"/>
</dbReference>
<evidence type="ECO:0000256" key="1">
    <source>
        <dbReference type="ARBA" id="ARBA00000085"/>
    </source>
</evidence>
<evidence type="ECO:0000259" key="7">
    <source>
        <dbReference type="PROSITE" id="PS50109"/>
    </source>
</evidence>
<dbReference type="InterPro" id="IPR036890">
    <property type="entry name" value="HATPase_C_sf"/>
</dbReference>
<dbReference type="SMART" id="SM00091">
    <property type="entry name" value="PAS"/>
    <property type="match status" value="4"/>
</dbReference>
<evidence type="ECO:0000313" key="11">
    <source>
        <dbReference type="Proteomes" id="UP000298471"/>
    </source>
</evidence>
<evidence type="ECO:0000256" key="5">
    <source>
        <dbReference type="ARBA" id="ARBA00022777"/>
    </source>
</evidence>
<evidence type="ECO:0000313" key="10">
    <source>
        <dbReference type="EMBL" id="TGE29430.1"/>
    </source>
</evidence>
<dbReference type="AlphaFoldDB" id="A0A4Z0QHE4"/>
<keyword evidence="4" id="KW-0808">Transferase</keyword>
<evidence type="ECO:0000259" key="8">
    <source>
        <dbReference type="PROSITE" id="PS50112"/>
    </source>
</evidence>
<dbReference type="RefSeq" id="WP_135393863.1">
    <property type="nucleotide sequence ID" value="NZ_SRMB01000001.1"/>
</dbReference>
<dbReference type="PANTHER" id="PTHR43304:SF1">
    <property type="entry name" value="PAC DOMAIN-CONTAINING PROTEIN"/>
    <property type="match status" value="1"/>
</dbReference>
<evidence type="ECO:0000259" key="9">
    <source>
        <dbReference type="PROSITE" id="PS50113"/>
    </source>
</evidence>
<dbReference type="NCBIfam" id="TIGR00229">
    <property type="entry name" value="sensory_box"/>
    <property type="match status" value="1"/>
</dbReference>
<gene>
    <name evidence="10" type="ORF">E5K02_08255</name>
</gene>
<dbReference type="EMBL" id="SRMB01000001">
    <property type="protein sequence ID" value="TGE29430.1"/>
    <property type="molecule type" value="Genomic_DNA"/>
</dbReference>
<accession>A0A4Z0QHE4</accession>
<feature type="coiled-coil region" evidence="6">
    <location>
        <begin position="561"/>
        <end position="588"/>
    </location>
</feature>
<dbReference type="CDD" id="cd00082">
    <property type="entry name" value="HisKA"/>
    <property type="match status" value="1"/>
</dbReference>
<dbReference type="InterPro" id="IPR036097">
    <property type="entry name" value="HisK_dim/P_sf"/>
</dbReference>
<evidence type="ECO:0000256" key="3">
    <source>
        <dbReference type="ARBA" id="ARBA00022553"/>
    </source>
</evidence>
<dbReference type="Gene3D" id="1.10.287.130">
    <property type="match status" value="1"/>
</dbReference>
<feature type="domain" description="PAS" evidence="8">
    <location>
        <begin position="158"/>
        <end position="229"/>
    </location>
</feature>
<dbReference type="SUPFAM" id="SSF55785">
    <property type="entry name" value="PYP-like sensor domain (PAS domain)"/>
    <property type="match status" value="3"/>
</dbReference>
<dbReference type="Pfam" id="PF02518">
    <property type="entry name" value="HATPase_c"/>
    <property type="match status" value="1"/>
</dbReference>
<reference evidence="10 11" key="1">
    <citation type="submission" date="2019-04" db="EMBL/GenBank/DDBJ databases">
        <authorList>
            <person name="Feng G."/>
            <person name="Zhang J."/>
            <person name="Zhu H."/>
        </authorList>
    </citation>
    <scope>NUCLEOTIDE SEQUENCE [LARGE SCALE GENOMIC DNA]</scope>
    <source>
        <strain evidence="10 11">9PBR-1</strain>
    </source>
</reference>
<dbReference type="OrthoDB" id="9766459at2"/>
<protein>
    <recommendedName>
        <fullName evidence="2">histidine kinase</fullName>
        <ecNumber evidence="2">2.7.13.3</ecNumber>
    </recommendedName>
</protein>
<evidence type="ECO:0000256" key="4">
    <source>
        <dbReference type="ARBA" id="ARBA00022679"/>
    </source>
</evidence>
<evidence type="ECO:0000256" key="6">
    <source>
        <dbReference type="SAM" id="Coils"/>
    </source>
</evidence>
<comment type="caution">
    <text evidence="10">The sequence shown here is derived from an EMBL/GenBank/DDBJ whole genome shotgun (WGS) entry which is preliminary data.</text>
</comment>
<dbReference type="PROSITE" id="PS50112">
    <property type="entry name" value="PAS"/>
    <property type="match status" value="1"/>
</dbReference>
<keyword evidence="3" id="KW-0597">Phosphoprotein</keyword>
<dbReference type="Gene3D" id="3.30.565.10">
    <property type="entry name" value="Histidine kinase-like ATPase, C-terminal domain"/>
    <property type="match status" value="1"/>
</dbReference>
<dbReference type="SUPFAM" id="SSF47384">
    <property type="entry name" value="Homodimeric domain of signal transducing histidine kinase"/>
    <property type="match status" value="1"/>
</dbReference>
<dbReference type="CDD" id="cd00130">
    <property type="entry name" value="PAS"/>
    <property type="match status" value="1"/>
</dbReference>
<dbReference type="InterPro" id="IPR003661">
    <property type="entry name" value="HisK_dim/P_dom"/>
</dbReference>
<keyword evidence="11" id="KW-1185">Reference proteome</keyword>
<dbReference type="PROSITE" id="PS50113">
    <property type="entry name" value="PAC"/>
    <property type="match status" value="1"/>
</dbReference>
<dbReference type="InterPro" id="IPR005467">
    <property type="entry name" value="His_kinase_dom"/>
</dbReference>
<feature type="domain" description="PAC" evidence="9">
    <location>
        <begin position="517"/>
        <end position="570"/>
    </location>
</feature>
<dbReference type="InterPro" id="IPR052162">
    <property type="entry name" value="Sensor_kinase/Photoreceptor"/>
</dbReference>
<dbReference type="PROSITE" id="PS50109">
    <property type="entry name" value="HIS_KIN"/>
    <property type="match status" value="1"/>
</dbReference>
<dbReference type="Proteomes" id="UP000298471">
    <property type="component" value="Unassembled WGS sequence"/>
</dbReference>
<dbReference type="SUPFAM" id="SSF55874">
    <property type="entry name" value="ATPase domain of HSP90 chaperone/DNA topoisomerase II/histidine kinase"/>
    <property type="match status" value="1"/>
</dbReference>
<dbReference type="InterPro" id="IPR000014">
    <property type="entry name" value="PAS"/>
</dbReference>
<dbReference type="InterPro" id="IPR013656">
    <property type="entry name" value="PAS_4"/>
</dbReference>
<dbReference type="InterPro" id="IPR004358">
    <property type="entry name" value="Sig_transdc_His_kin-like_C"/>
</dbReference>
<dbReference type="GO" id="GO:0000155">
    <property type="term" value="F:phosphorelay sensor kinase activity"/>
    <property type="evidence" value="ECO:0007669"/>
    <property type="project" value="InterPro"/>
</dbReference>
<evidence type="ECO:0000256" key="2">
    <source>
        <dbReference type="ARBA" id="ARBA00012438"/>
    </source>
</evidence>